<comment type="caution">
    <text evidence="1">The sequence shown here is derived from an EMBL/GenBank/DDBJ whole genome shotgun (WGS) entry which is preliminary data.</text>
</comment>
<keyword evidence="2" id="KW-1185">Reference proteome</keyword>
<sequence>MVRSTRVLLDAGFSLDIADGMSPMTYEFAIFDFDGTLADTAEGFMAASNIAATRFGFRQLSLEEFKGLRAMSSREIIAHMRVPMWKLPRIATFMRQEMAAQAPSTRLFPGVSDMLTGLKAAGIGIAVVSSNGEAAIRTALGETATAVDLFECGATLFGKAQHFKRVVKFAGIDPLHVLAIGDEARDIEAARKARISAGAVGWGYADPAFLRSLGPDRFFDRMDEILPAFRAAKG</sequence>
<reference evidence="1" key="1">
    <citation type="submission" date="2021-03" db="EMBL/GenBank/DDBJ databases">
        <title>Genomic Encyclopedia of Type Strains, Phase IV (KMG-IV): sequencing the most valuable type-strain genomes for metagenomic binning, comparative biology and taxonomic classification.</title>
        <authorList>
            <person name="Goeker M."/>
        </authorList>
    </citation>
    <scope>NUCLEOTIDE SEQUENCE</scope>
    <source>
        <strain evidence="1">DSM 18131</strain>
    </source>
</reference>
<evidence type="ECO:0000313" key="2">
    <source>
        <dbReference type="Proteomes" id="UP000823773"/>
    </source>
</evidence>
<dbReference type="EMBL" id="JAGGJR010000009">
    <property type="protein sequence ID" value="MBP1875139.1"/>
    <property type="molecule type" value="Genomic_DNA"/>
</dbReference>
<evidence type="ECO:0000313" key="1">
    <source>
        <dbReference type="EMBL" id="MBP1875139.1"/>
    </source>
</evidence>
<gene>
    <name evidence="1" type="ORF">J2Z19_004872</name>
</gene>
<name>A0ACC5T2D0_ENSAD</name>
<proteinExistence type="predicted"/>
<protein>
    <submittedName>
        <fullName evidence="1">Phosphoglycolate phosphatase</fullName>
        <ecNumber evidence="1">3.1.3.18</ecNumber>
    </submittedName>
</protein>
<dbReference type="Proteomes" id="UP000823773">
    <property type="component" value="Unassembled WGS sequence"/>
</dbReference>
<accession>A0ACC5T2D0</accession>
<dbReference type="EC" id="3.1.3.18" evidence="1"/>
<organism evidence="1 2">
    <name type="scientific">Ensifer adhaerens</name>
    <name type="common">Sinorhizobium morelense</name>
    <dbReference type="NCBI Taxonomy" id="106592"/>
    <lineage>
        <taxon>Bacteria</taxon>
        <taxon>Pseudomonadati</taxon>
        <taxon>Pseudomonadota</taxon>
        <taxon>Alphaproteobacteria</taxon>
        <taxon>Hyphomicrobiales</taxon>
        <taxon>Rhizobiaceae</taxon>
        <taxon>Sinorhizobium/Ensifer group</taxon>
        <taxon>Ensifer</taxon>
    </lineage>
</organism>
<keyword evidence="1" id="KW-0378">Hydrolase</keyword>